<keyword evidence="3" id="KW-1185">Reference proteome</keyword>
<evidence type="ECO:0000313" key="2">
    <source>
        <dbReference type="EMBL" id="EDP97301.1"/>
    </source>
</evidence>
<reference evidence="2 3" key="1">
    <citation type="journal article" date="2011" name="J. Bacteriol.">
        <title>Genome sequence of the algicidal bacterium Kordia algicida OT-1.</title>
        <authorList>
            <person name="Lee H.S."/>
            <person name="Kang S.G."/>
            <person name="Kwon K.K."/>
            <person name="Lee J.H."/>
            <person name="Kim S.J."/>
        </authorList>
    </citation>
    <scope>NUCLEOTIDE SEQUENCE [LARGE SCALE GENOMIC DNA]</scope>
    <source>
        <strain evidence="2 3">OT-1</strain>
    </source>
</reference>
<dbReference type="eggNOG" id="ENOG502ZWAB">
    <property type="taxonomic scope" value="Bacteria"/>
</dbReference>
<feature type="transmembrane region" description="Helical" evidence="1">
    <location>
        <begin position="12"/>
        <end position="28"/>
    </location>
</feature>
<keyword evidence="1" id="KW-1133">Transmembrane helix</keyword>
<dbReference type="Proteomes" id="UP000002945">
    <property type="component" value="Unassembled WGS sequence"/>
</dbReference>
<evidence type="ECO:0000313" key="3">
    <source>
        <dbReference type="Proteomes" id="UP000002945"/>
    </source>
</evidence>
<keyword evidence="1" id="KW-0472">Membrane</keyword>
<feature type="transmembrane region" description="Helical" evidence="1">
    <location>
        <begin position="134"/>
        <end position="152"/>
    </location>
</feature>
<dbReference type="HOGENOM" id="CLU_1218467_0_0_10"/>
<proteinExistence type="predicted"/>
<protein>
    <submittedName>
        <fullName evidence="2">Uncharacterized protein</fullName>
    </submittedName>
</protein>
<evidence type="ECO:0000256" key="1">
    <source>
        <dbReference type="SAM" id="Phobius"/>
    </source>
</evidence>
<gene>
    <name evidence="2" type="ORF">KAOT1_19102</name>
</gene>
<comment type="caution">
    <text evidence="2">The sequence shown here is derived from an EMBL/GenBank/DDBJ whole genome shotgun (WGS) entry which is preliminary data.</text>
</comment>
<dbReference type="AlphaFoldDB" id="A9DNX1"/>
<keyword evidence="1" id="KW-0812">Transmembrane</keyword>
<feature type="transmembrane region" description="Helical" evidence="1">
    <location>
        <begin position="164"/>
        <end position="183"/>
    </location>
</feature>
<dbReference type="EMBL" id="ABIB01000002">
    <property type="protein sequence ID" value="EDP97301.1"/>
    <property type="molecule type" value="Genomic_DNA"/>
</dbReference>
<dbReference type="STRING" id="391587.KAOT1_19102"/>
<sequence>MKNNLIYKYSHIFLAVVCATAFFIHEIVPEVPESYIEAMESFHKEKNKKSALLKDFKEAYKQSPEYKAYNKQKIISDEAFNKFENVVEEISFLGFEDFQQFLGEFGWSFGLFIYSLFNFVNTYREPNRARKGKLILHVTLLVISLYFIYWALYKYQDFEKITYLVFSIITSFAIAISVHLILLKRYIQNKSYQLNHQDLIGFILNNTKPESEHDMWEVLKKIKHERV</sequence>
<accession>A9DNX1</accession>
<name>A9DNX1_9FLAO</name>
<organism evidence="2 3">
    <name type="scientific">Kordia algicida OT-1</name>
    <dbReference type="NCBI Taxonomy" id="391587"/>
    <lineage>
        <taxon>Bacteria</taxon>
        <taxon>Pseudomonadati</taxon>
        <taxon>Bacteroidota</taxon>
        <taxon>Flavobacteriia</taxon>
        <taxon>Flavobacteriales</taxon>
        <taxon>Flavobacteriaceae</taxon>
        <taxon>Kordia</taxon>
    </lineage>
</organism>
<feature type="transmembrane region" description="Helical" evidence="1">
    <location>
        <begin position="105"/>
        <end position="122"/>
    </location>
</feature>